<proteinExistence type="predicted"/>
<comment type="caution">
    <text evidence="1">The sequence shown here is derived from an EMBL/GenBank/DDBJ whole genome shotgun (WGS) entry which is preliminary data.</text>
</comment>
<keyword evidence="2" id="KW-1185">Reference proteome</keyword>
<accession>A0AAD7PRP2</accession>
<dbReference type="AlphaFoldDB" id="A0AAD7PRP2"/>
<gene>
    <name evidence="1" type="ORF">O6P43_014221</name>
</gene>
<sequence length="82" mass="9038">MRCVDSSVSDELNQLRVYFNINIGSPGQSTTLTGNSTSRCSRTRQARSLGFHPAIRASVRIHTRSPNSGAKTVEIHLVDQRP</sequence>
<evidence type="ECO:0000313" key="1">
    <source>
        <dbReference type="EMBL" id="KAJ7964395.1"/>
    </source>
</evidence>
<reference evidence="1" key="1">
    <citation type="journal article" date="2023" name="Science">
        <title>Elucidation of the pathway for biosynthesis of saponin adjuvants from the soapbark tree.</title>
        <authorList>
            <person name="Reed J."/>
            <person name="Orme A."/>
            <person name="El-Demerdash A."/>
            <person name="Owen C."/>
            <person name="Martin L.B.B."/>
            <person name="Misra R.C."/>
            <person name="Kikuchi S."/>
            <person name="Rejzek M."/>
            <person name="Martin A.C."/>
            <person name="Harkess A."/>
            <person name="Leebens-Mack J."/>
            <person name="Louveau T."/>
            <person name="Stephenson M.J."/>
            <person name="Osbourn A."/>
        </authorList>
    </citation>
    <scope>NUCLEOTIDE SEQUENCE</scope>
    <source>
        <strain evidence="1">S10</strain>
    </source>
</reference>
<evidence type="ECO:0000313" key="2">
    <source>
        <dbReference type="Proteomes" id="UP001163823"/>
    </source>
</evidence>
<dbReference type="EMBL" id="JARAOO010000006">
    <property type="protein sequence ID" value="KAJ7964395.1"/>
    <property type="molecule type" value="Genomic_DNA"/>
</dbReference>
<organism evidence="1 2">
    <name type="scientific">Quillaja saponaria</name>
    <name type="common">Soap bark tree</name>
    <dbReference type="NCBI Taxonomy" id="32244"/>
    <lineage>
        <taxon>Eukaryota</taxon>
        <taxon>Viridiplantae</taxon>
        <taxon>Streptophyta</taxon>
        <taxon>Embryophyta</taxon>
        <taxon>Tracheophyta</taxon>
        <taxon>Spermatophyta</taxon>
        <taxon>Magnoliopsida</taxon>
        <taxon>eudicotyledons</taxon>
        <taxon>Gunneridae</taxon>
        <taxon>Pentapetalae</taxon>
        <taxon>rosids</taxon>
        <taxon>fabids</taxon>
        <taxon>Fabales</taxon>
        <taxon>Quillajaceae</taxon>
        <taxon>Quillaja</taxon>
    </lineage>
</organism>
<name>A0AAD7PRP2_QUISA</name>
<dbReference type="Proteomes" id="UP001163823">
    <property type="component" value="Chromosome 6"/>
</dbReference>
<protein>
    <submittedName>
        <fullName evidence="1">Uncharacterized protein</fullName>
    </submittedName>
</protein>
<dbReference type="KEGG" id="qsa:O6P43_014221"/>